<keyword evidence="1" id="KW-1133">Transmembrane helix</keyword>
<dbReference type="EMBL" id="BAABID010000006">
    <property type="protein sequence ID" value="GAA4724173.1"/>
    <property type="molecule type" value="Genomic_DNA"/>
</dbReference>
<evidence type="ECO:0000313" key="3">
    <source>
        <dbReference type="Proteomes" id="UP001500956"/>
    </source>
</evidence>
<comment type="caution">
    <text evidence="2">The sequence shown here is derived from an EMBL/GenBank/DDBJ whole genome shotgun (WGS) entry which is preliminary data.</text>
</comment>
<feature type="transmembrane region" description="Helical" evidence="1">
    <location>
        <begin position="110"/>
        <end position="129"/>
    </location>
</feature>
<evidence type="ECO:0000256" key="1">
    <source>
        <dbReference type="SAM" id="Phobius"/>
    </source>
</evidence>
<feature type="transmembrane region" description="Helical" evidence="1">
    <location>
        <begin position="83"/>
        <end position="104"/>
    </location>
</feature>
<dbReference type="Proteomes" id="UP001500956">
    <property type="component" value="Unassembled WGS sequence"/>
</dbReference>
<sequence length="138" mass="14450">MSAVRPPTTRPGSVTVVVVLTWLVAFLSIVAGVVMLVTPDDLLAEAGISAGDAAVYSWVEIVFGVITALVAIGLSHGNSFSRLLVTLLMALRAAATLWVVIAWWGTAGTWSALLSGLFAVLVIAMLWNARANAFFAGH</sequence>
<feature type="transmembrane region" description="Helical" evidence="1">
    <location>
        <begin position="12"/>
        <end position="35"/>
    </location>
</feature>
<accession>A0ABP8YBE4</accession>
<dbReference type="RefSeq" id="WP_172151213.1">
    <property type="nucleotide sequence ID" value="NZ_BAABID010000006.1"/>
</dbReference>
<name>A0ABP8YBE4_9MICO</name>
<keyword evidence="3" id="KW-1185">Reference proteome</keyword>
<feature type="transmembrane region" description="Helical" evidence="1">
    <location>
        <begin position="55"/>
        <end position="74"/>
    </location>
</feature>
<protein>
    <recommendedName>
        <fullName evidence="4">Integral membrane protein</fullName>
    </recommendedName>
</protein>
<evidence type="ECO:0000313" key="2">
    <source>
        <dbReference type="EMBL" id="GAA4724173.1"/>
    </source>
</evidence>
<gene>
    <name evidence="2" type="ORF">GCM10023216_12560</name>
</gene>
<reference evidence="3" key="1">
    <citation type="journal article" date="2019" name="Int. J. Syst. Evol. Microbiol.">
        <title>The Global Catalogue of Microorganisms (GCM) 10K type strain sequencing project: providing services to taxonomists for standard genome sequencing and annotation.</title>
        <authorList>
            <consortium name="The Broad Institute Genomics Platform"/>
            <consortium name="The Broad Institute Genome Sequencing Center for Infectious Disease"/>
            <person name="Wu L."/>
            <person name="Ma J."/>
        </authorList>
    </citation>
    <scope>NUCLEOTIDE SEQUENCE [LARGE SCALE GENOMIC DNA]</scope>
    <source>
        <strain evidence="3">JCM 18063</strain>
    </source>
</reference>
<organism evidence="2 3">
    <name type="scientific">Isoptericola chiayiensis</name>
    <dbReference type="NCBI Taxonomy" id="579446"/>
    <lineage>
        <taxon>Bacteria</taxon>
        <taxon>Bacillati</taxon>
        <taxon>Actinomycetota</taxon>
        <taxon>Actinomycetes</taxon>
        <taxon>Micrococcales</taxon>
        <taxon>Promicromonosporaceae</taxon>
        <taxon>Isoptericola</taxon>
    </lineage>
</organism>
<keyword evidence="1" id="KW-0472">Membrane</keyword>
<evidence type="ECO:0008006" key="4">
    <source>
        <dbReference type="Google" id="ProtNLM"/>
    </source>
</evidence>
<keyword evidence="1" id="KW-0812">Transmembrane</keyword>
<proteinExistence type="predicted"/>